<protein>
    <recommendedName>
        <fullName evidence="3">Secreted protein</fullName>
    </recommendedName>
</protein>
<dbReference type="EMBL" id="CP065050">
    <property type="protein sequence ID" value="QPI58580.1"/>
    <property type="molecule type" value="Genomic_DNA"/>
</dbReference>
<reference evidence="1 2" key="1">
    <citation type="submission" date="2020-11" db="EMBL/GenBank/DDBJ databases">
        <title>Complete genome sequence unveiled secondary metabolic potentials in Streptomyces solisilvae HNM0141.</title>
        <authorList>
            <person name="Huang X."/>
        </authorList>
    </citation>
    <scope>NUCLEOTIDE SEQUENCE [LARGE SCALE GENOMIC DNA]</scope>
    <source>
        <strain evidence="1 2">HNM0141</strain>
    </source>
</reference>
<evidence type="ECO:0000313" key="1">
    <source>
        <dbReference type="EMBL" id="QPI58580.1"/>
    </source>
</evidence>
<sequence>MRSFSSVPLYASVASSAFRYSVLSCVSSWETDRSAGREGAADAVAAGTAGTRAAAAVIAAAQTEPTIRPDT</sequence>
<evidence type="ECO:0008006" key="3">
    <source>
        <dbReference type="Google" id="ProtNLM"/>
    </source>
</evidence>
<gene>
    <name evidence="1" type="ORF">I1A49_30030</name>
</gene>
<name>A0ABX6WDB1_STRMQ</name>
<organism evidence="1 2">
    <name type="scientific">Streptomyces malaysiensis</name>
    <dbReference type="NCBI Taxonomy" id="92644"/>
    <lineage>
        <taxon>Bacteria</taxon>
        <taxon>Bacillati</taxon>
        <taxon>Actinomycetota</taxon>
        <taxon>Actinomycetes</taxon>
        <taxon>Kitasatosporales</taxon>
        <taxon>Streptomycetaceae</taxon>
        <taxon>Streptomyces</taxon>
        <taxon>Streptomyces violaceusniger group</taxon>
    </lineage>
</organism>
<proteinExistence type="predicted"/>
<accession>A0ABX6WDB1</accession>
<dbReference type="Proteomes" id="UP000663421">
    <property type="component" value="Chromosome"/>
</dbReference>
<evidence type="ECO:0000313" key="2">
    <source>
        <dbReference type="Proteomes" id="UP000663421"/>
    </source>
</evidence>
<keyword evidence="2" id="KW-1185">Reference proteome</keyword>